<reference evidence="3" key="1">
    <citation type="submission" date="2019-08" db="EMBL/GenBank/DDBJ databases">
        <authorList>
            <person name="Kucharzyk K."/>
            <person name="Murdoch R.W."/>
            <person name="Higgins S."/>
            <person name="Loffler F."/>
        </authorList>
    </citation>
    <scope>NUCLEOTIDE SEQUENCE</scope>
</reference>
<dbReference type="GO" id="GO:0006354">
    <property type="term" value="P:DNA-templated transcription elongation"/>
    <property type="evidence" value="ECO:0007669"/>
    <property type="project" value="InterPro"/>
</dbReference>
<dbReference type="InterPro" id="IPR036735">
    <property type="entry name" value="NGN_dom_sf"/>
</dbReference>
<comment type="caution">
    <text evidence="3">The sequence shown here is derived from an EMBL/GenBank/DDBJ whole genome shotgun (WGS) entry which is preliminary data.</text>
</comment>
<organism evidence="3">
    <name type="scientific">bioreactor metagenome</name>
    <dbReference type="NCBI Taxonomy" id="1076179"/>
    <lineage>
        <taxon>unclassified sequences</taxon>
        <taxon>metagenomes</taxon>
        <taxon>ecological metagenomes</taxon>
    </lineage>
</organism>
<dbReference type="EMBL" id="VSSQ01000412">
    <property type="protein sequence ID" value="MPL94049.1"/>
    <property type="molecule type" value="Genomic_DNA"/>
</dbReference>
<dbReference type="InterPro" id="IPR006645">
    <property type="entry name" value="NGN-like_dom"/>
</dbReference>
<proteinExistence type="predicted"/>
<gene>
    <name evidence="3" type="ORF">SDC9_40197</name>
</gene>
<dbReference type="Gene3D" id="3.30.70.940">
    <property type="entry name" value="NusG, N-terminal domain"/>
    <property type="match status" value="1"/>
</dbReference>
<evidence type="ECO:0000259" key="2">
    <source>
        <dbReference type="SMART" id="SM00738"/>
    </source>
</evidence>
<keyword evidence="1" id="KW-0804">Transcription</keyword>
<protein>
    <recommendedName>
        <fullName evidence="2">NusG-like N-terminal domain-containing protein</fullName>
    </recommendedName>
</protein>
<dbReference type="Pfam" id="PF02357">
    <property type="entry name" value="NusG"/>
    <property type="match status" value="1"/>
</dbReference>
<evidence type="ECO:0000313" key="3">
    <source>
        <dbReference type="EMBL" id="MPL94049.1"/>
    </source>
</evidence>
<accession>A0A644VRM5</accession>
<dbReference type="SUPFAM" id="SSF82679">
    <property type="entry name" value="N-utilization substance G protein NusG, N-terminal domain"/>
    <property type="match status" value="1"/>
</dbReference>
<evidence type="ECO:0000256" key="1">
    <source>
        <dbReference type="ARBA" id="ARBA00023163"/>
    </source>
</evidence>
<sequence>MKMKSEAWYALHVVTGQEMEIAGVVGMLPGCTASAPLDEMVVYDSAKRTHSMQYATLFPGYVFIRCPLTPETYYQLIAIPGVLRLLGVTAAGDLPEPIPDEDIWWIGYERDYKGCIGLSEAVRNAEGHIEIVGGALKTLQPYITKIVARQHYAIVELPIGGTVHRLRLGVVVR</sequence>
<dbReference type="AlphaFoldDB" id="A0A644VRM5"/>
<name>A0A644VRM5_9ZZZZ</name>
<feature type="domain" description="NusG-like N-terminal" evidence="2">
    <location>
        <begin position="5"/>
        <end position="110"/>
    </location>
</feature>
<dbReference type="SMART" id="SM00738">
    <property type="entry name" value="NGN"/>
    <property type="match status" value="1"/>
</dbReference>
<dbReference type="CDD" id="cd08000">
    <property type="entry name" value="NGN"/>
    <property type="match status" value="1"/>
</dbReference>